<gene>
    <name evidence="5" type="ORF">EDD42_3246</name>
</gene>
<dbReference type="AlphaFoldDB" id="A0A3N2C6V3"/>
<dbReference type="PANTHER" id="PTHR33392">
    <property type="entry name" value="POLYISOPRENYL-TEICHOIC ACID--PEPTIDOGLYCAN TEICHOIC ACID TRANSFERASE TAGU"/>
    <property type="match status" value="1"/>
</dbReference>
<dbReference type="Pfam" id="PF03816">
    <property type="entry name" value="LytR_cpsA_psr"/>
    <property type="match status" value="1"/>
</dbReference>
<keyword evidence="3" id="KW-0812">Transmembrane</keyword>
<dbReference type="Proteomes" id="UP000266915">
    <property type="component" value="Unassembled WGS sequence"/>
</dbReference>
<protein>
    <submittedName>
        <fullName evidence="5">LytR family transcriptional attenuator</fullName>
    </submittedName>
</protein>
<evidence type="ECO:0000313" key="6">
    <source>
        <dbReference type="Proteomes" id="UP000266915"/>
    </source>
</evidence>
<feature type="region of interest" description="Disordered" evidence="2">
    <location>
        <begin position="354"/>
        <end position="415"/>
    </location>
</feature>
<evidence type="ECO:0000259" key="4">
    <source>
        <dbReference type="Pfam" id="PF03816"/>
    </source>
</evidence>
<dbReference type="NCBIfam" id="TIGR00350">
    <property type="entry name" value="lytR_cpsA_psr"/>
    <property type="match status" value="1"/>
</dbReference>
<dbReference type="InterPro" id="IPR050922">
    <property type="entry name" value="LytR/CpsA/Psr_CW_biosynth"/>
</dbReference>
<dbReference type="RefSeq" id="WP_085513681.1">
    <property type="nucleotide sequence ID" value="NZ_FXAP01000006.1"/>
</dbReference>
<evidence type="ECO:0000256" key="1">
    <source>
        <dbReference type="ARBA" id="ARBA00006068"/>
    </source>
</evidence>
<keyword evidence="6" id="KW-1185">Reference proteome</keyword>
<evidence type="ECO:0000256" key="3">
    <source>
        <dbReference type="SAM" id="Phobius"/>
    </source>
</evidence>
<organism evidence="5 6">
    <name type="scientific">Plantibacter flavus</name>
    <dbReference type="NCBI Taxonomy" id="150123"/>
    <lineage>
        <taxon>Bacteria</taxon>
        <taxon>Bacillati</taxon>
        <taxon>Actinomycetota</taxon>
        <taxon>Actinomycetes</taxon>
        <taxon>Micrococcales</taxon>
        <taxon>Microbacteriaceae</taxon>
        <taxon>Plantibacter</taxon>
    </lineage>
</organism>
<keyword evidence="3" id="KW-0472">Membrane</keyword>
<accession>A0A3N2C6V3</accession>
<sequence>MTRNADASKPRAAVRHGRLRKSNPFVTVAKVIAATAAVVGVSGIAVAGVAALDLANSVKPVAHLDNETPGAPPPNIGAIEGGVNLLLVGSDSGDGNAAYGDREENLNDVTILMHISADHSSATVVSFPRDMYVQIGDCADGGNGRDKMNTALMYGGADGGLACAVSTVEGITGLSIPFAAQIGFDGVISMSNAVGGVPVCITEPLNDAWSGINLDVGTHDLSGASALAFLRSRHGVGDGSDLSRISNQQVFLSSLVRTLKSSETLSDPIKLYSIARAALKNVTLSNSLNNIDTMVSIAAALKDIPLDRVAFVQTPTATVEGGVEATSDADVLWTALQSDQAVALSATGKYVVTDPNAPVTPDPATTDAAADPAATADPAAPADPSAAGPVALPDTITGQNAAQNTCTAGRPEEDQ</sequence>
<proteinExistence type="inferred from homology"/>
<dbReference type="Gene3D" id="3.40.630.190">
    <property type="entry name" value="LCP protein"/>
    <property type="match status" value="1"/>
</dbReference>
<comment type="similarity">
    <text evidence="1">Belongs to the LytR/CpsA/Psr (LCP) family.</text>
</comment>
<comment type="caution">
    <text evidence="5">The sequence shown here is derived from an EMBL/GenBank/DDBJ whole genome shotgun (WGS) entry which is preliminary data.</text>
</comment>
<feature type="transmembrane region" description="Helical" evidence="3">
    <location>
        <begin position="25"/>
        <end position="52"/>
    </location>
</feature>
<feature type="domain" description="Cell envelope-related transcriptional attenuator" evidence="4">
    <location>
        <begin position="107"/>
        <end position="260"/>
    </location>
</feature>
<feature type="compositionally biased region" description="Low complexity" evidence="2">
    <location>
        <begin position="354"/>
        <end position="391"/>
    </location>
</feature>
<dbReference type="PANTHER" id="PTHR33392:SF6">
    <property type="entry name" value="POLYISOPRENYL-TEICHOIC ACID--PEPTIDOGLYCAN TEICHOIC ACID TRANSFERASE TAGU"/>
    <property type="match status" value="1"/>
</dbReference>
<reference evidence="5 6" key="1">
    <citation type="submission" date="2018-11" db="EMBL/GenBank/DDBJ databases">
        <title>Sequencing the genomes of 1000 actinobacteria strains.</title>
        <authorList>
            <person name="Klenk H.-P."/>
        </authorList>
    </citation>
    <scope>NUCLEOTIDE SEQUENCE [LARGE SCALE GENOMIC DNA]</scope>
    <source>
        <strain evidence="5 6">DSM 14012</strain>
    </source>
</reference>
<evidence type="ECO:0000313" key="5">
    <source>
        <dbReference type="EMBL" id="ROR83140.1"/>
    </source>
</evidence>
<name>A0A3N2C6V3_9MICO</name>
<keyword evidence="3" id="KW-1133">Transmembrane helix</keyword>
<feature type="compositionally biased region" description="Polar residues" evidence="2">
    <location>
        <begin position="396"/>
        <end position="407"/>
    </location>
</feature>
<dbReference type="InterPro" id="IPR004474">
    <property type="entry name" value="LytR_CpsA_psr"/>
</dbReference>
<dbReference type="EMBL" id="RKHL01000001">
    <property type="protein sequence ID" value="ROR83140.1"/>
    <property type="molecule type" value="Genomic_DNA"/>
</dbReference>
<evidence type="ECO:0000256" key="2">
    <source>
        <dbReference type="SAM" id="MobiDB-lite"/>
    </source>
</evidence>